<dbReference type="Pfam" id="PF22400">
    <property type="entry name" value="DUF6980"/>
    <property type="match status" value="1"/>
</dbReference>
<sequence length="56" mass="6208">MVPRAVDLCVPLGGEVSLVEHCCESMVRQVTWKCDQHPDPSDCPDMLIGRVQDRGV</sequence>
<evidence type="ECO:0000259" key="1">
    <source>
        <dbReference type="Pfam" id="PF22400"/>
    </source>
</evidence>
<gene>
    <name evidence="2" type="ORF">ACFFR3_22260</name>
</gene>
<protein>
    <submittedName>
        <fullName evidence="2">DUF6980 family protein</fullName>
    </submittedName>
</protein>
<proteinExistence type="predicted"/>
<dbReference type="RefSeq" id="WP_379483781.1">
    <property type="nucleotide sequence ID" value="NZ_JBHMCF010000024.1"/>
</dbReference>
<dbReference type="EMBL" id="JBHMCF010000024">
    <property type="protein sequence ID" value="MFB9472244.1"/>
    <property type="molecule type" value="Genomic_DNA"/>
</dbReference>
<feature type="domain" description="DUF6980" evidence="1">
    <location>
        <begin position="20"/>
        <end position="49"/>
    </location>
</feature>
<accession>A0ABV5NPK6</accession>
<dbReference type="Proteomes" id="UP001589568">
    <property type="component" value="Unassembled WGS sequence"/>
</dbReference>
<evidence type="ECO:0000313" key="3">
    <source>
        <dbReference type="Proteomes" id="UP001589568"/>
    </source>
</evidence>
<organism evidence="2 3">
    <name type="scientific">Nonomuraea salmonea</name>
    <dbReference type="NCBI Taxonomy" id="46181"/>
    <lineage>
        <taxon>Bacteria</taxon>
        <taxon>Bacillati</taxon>
        <taxon>Actinomycetota</taxon>
        <taxon>Actinomycetes</taxon>
        <taxon>Streptosporangiales</taxon>
        <taxon>Streptosporangiaceae</taxon>
        <taxon>Nonomuraea</taxon>
    </lineage>
</organism>
<dbReference type="InterPro" id="IPR053918">
    <property type="entry name" value="DUF6980"/>
</dbReference>
<name>A0ABV5NPK6_9ACTN</name>
<reference evidence="2 3" key="1">
    <citation type="submission" date="2024-09" db="EMBL/GenBank/DDBJ databases">
        <authorList>
            <person name="Sun Q."/>
            <person name="Mori K."/>
        </authorList>
    </citation>
    <scope>NUCLEOTIDE SEQUENCE [LARGE SCALE GENOMIC DNA]</scope>
    <source>
        <strain evidence="2 3">JCM 3324</strain>
    </source>
</reference>
<evidence type="ECO:0000313" key="2">
    <source>
        <dbReference type="EMBL" id="MFB9472244.1"/>
    </source>
</evidence>
<comment type="caution">
    <text evidence="2">The sequence shown here is derived from an EMBL/GenBank/DDBJ whole genome shotgun (WGS) entry which is preliminary data.</text>
</comment>
<keyword evidence="3" id="KW-1185">Reference proteome</keyword>